<dbReference type="Proteomes" id="UP000610746">
    <property type="component" value="Unassembled WGS sequence"/>
</dbReference>
<evidence type="ECO:0000256" key="4">
    <source>
        <dbReference type="ARBA" id="ARBA00022833"/>
    </source>
</evidence>
<dbReference type="RefSeq" id="WP_173779576.1">
    <property type="nucleotide sequence ID" value="NZ_JABSNO010000014.1"/>
</dbReference>
<protein>
    <submittedName>
        <fullName evidence="10">Putative metalloprotease</fullName>
        <ecNumber evidence="10">3.4.24.-</ecNumber>
    </submittedName>
</protein>
<evidence type="ECO:0000313" key="11">
    <source>
        <dbReference type="Proteomes" id="UP000610746"/>
    </source>
</evidence>
<evidence type="ECO:0000256" key="1">
    <source>
        <dbReference type="ARBA" id="ARBA00022670"/>
    </source>
</evidence>
<gene>
    <name evidence="10" type="ORF">HNQ03_002080</name>
</gene>
<evidence type="ECO:0000259" key="9">
    <source>
        <dbReference type="Pfam" id="PF01435"/>
    </source>
</evidence>
<dbReference type="CDD" id="cd07334">
    <property type="entry name" value="M48C_loiP_like"/>
    <property type="match status" value="1"/>
</dbReference>
<organism evidence="10 11">
    <name type="scientific">Frigoriflavimonas asaccharolytica</name>
    <dbReference type="NCBI Taxonomy" id="2735899"/>
    <lineage>
        <taxon>Bacteria</taxon>
        <taxon>Pseudomonadati</taxon>
        <taxon>Bacteroidota</taxon>
        <taxon>Flavobacteriia</taxon>
        <taxon>Flavobacteriales</taxon>
        <taxon>Weeksellaceae</taxon>
        <taxon>Frigoriflavimonas</taxon>
    </lineage>
</organism>
<dbReference type="GO" id="GO:0051603">
    <property type="term" value="P:proteolysis involved in protein catabolic process"/>
    <property type="evidence" value="ECO:0007669"/>
    <property type="project" value="TreeGrafter"/>
</dbReference>
<dbReference type="GO" id="GO:0046872">
    <property type="term" value="F:metal ion binding"/>
    <property type="evidence" value="ECO:0007669"/>
    <property type="project" value="UniProtKB-KW"/>
</dbReference>
<evidence type="ECO:0000256" key="2">
    <source>
        <dbReference type="ARBA" id="ARBA00022723"/>
    </source>
</evidence>
<dbReference type="AlphaFoldDB" id="A0A8J8G829"/>
<dbReference type="GO" id="GO:0016020">
    <property type="term" value="C:membrane"/>
    <property type="evidence" value="ECO:0007669"/>
    <property type="project" value="TreeGrafter"/>
</dbReference>
<comment type="cofactor">
    <cofactor evidence="6">
        <name>Zn(2+)</name>
        <dbReference type="ChEBI" id="CHEBI:29105"/>
    </cofactor>
    <text evidence="6">Binds 1 zinc ion per subunit.</text>
</comment>
<proteinExistence type="inferred from homology"/>
<dbReference type="Pfam" id="PF01435">
    <property type="entry name" value="Peptidase_M48"/>
    <property type="match status" value="1"/>
</dbReference>
<dbReference type="PANTHER" id="PTHR22726">
    <property type="entry name" value="METALLOENDOPEPTIDASE OMA1"/>
    <property type="match status" value="1"/>
</dbReference>
<keyword evidence="5 6" id="KW-0482">Metalloprotease</keyword>
<accession>A0A8J8G829</accession>
<dbReference type="InterPro" id="IPR051156">
    <property type="entry name" value="Mito/Outer_Membr_Metalloprot"/>
</dbReference>
<dbReference type="EMBL" id="JABSNO010000014">
    <property type="protein sequence ID" value="NRS92996.1"/>
    <property type="molecule type" value="Genomic_DNA"/>
</dbReference>
<feature type="region of interest" description="Disordered" evidence="7">
    <location>
        <begin position="229"/>
        <end position="269"/>
    </location>
</feature>
<feature type="domain" description="Peptidase M48" evidence="9">
    <location>
        <begin position="89"/>
        <end position="247"/>
    </location>
</feature>
<evidence type="ECO:0000256" key="7">
    <source>
        <dbReference type="SAM" id="MobiDB-lite"/>
    </source>
</evidence>
<dbReference type="EC" id="3.4.24.-" evidence="10"/>
<dbReference type="Gene3D" id="3.30.2010.10">
    <property type="entry name" value="Metalloproteases ('zincins'), catalytic domain"/>
    <property type="match status" value="1"/>
</dbReference>
<feature type="chain" id="PRO_5035291986" evidence="8">
    <location>
        <begin position="20"/>
        <end position="269"/>
    </location>
</feature>
<evidence type="ECO:0000256" key="5">
    <source>
        <dbReference type="ARBA" id="ARBA00023049"/>
    </source>
</evidence>
<name>A0A8J8G829_9FLAO</name>
<evidence type="ECO:0000256" key="8">
    <source>
        <dbReference type="SAM" id="SignalP"/>
    </source>
</evidence>
<keyword evidence="1 6" id="KW-0645">Protease</keyword>
<keyword evidence="2" id="KW-0479">Metal-binding</keyword>
<sequence>MKKIITSIFIVAAVFSVNAQINLGKITKAASKGVEALSFSNADAQKLAKEGVDWMDKNNKVAGAKDPYTVRLNKLFGKHKNEDGLPLNYKVYLVTDINAFACADGSVRVFSSLMDIMTDDELLAIIGHEIGHVKNEDSKDAVKNAYLRAAAMEAATASSGTVQTLNDSQLGEFANSFLDSKHSKKQESQADDYSYDFMKKHGYNVVGAYTAFKKLALLGGSAKATSFQKMMSSHPDSEKRANSVKKRAEKDGIWKDPGEVSLPTAKLTK</sequence>
<comment type="similarity">
    <text evidence="6">Belongs to the peptidase M48 family.</text>
</comment>
<dbReference type="PANTHER" id="PTHR22726:SF8">
    <property type="entry name" value="METALLOPROTEASE YCAL"/>
    <property type="match status" value="1"/>
</dbReference>
<dbReference type="GO" id="GO:0004222">
    <property type="term" value="F:metalloendopeptidase activity"/>
    <property type="evidence" value="ECO:0007669"/>
    <property type="project" value="InterPro"/>
</dbReference>
<keyword evidence="3 6" id="KW-0378">Hydrolase</keyword>
<comment type="caution">
    <text evidence="10">The sequence shown here is derived from an EMBL/GenBank/DDBJ whole genome shotgun (WGS) entry which is preliminary data.</text>
</comment>
<evidence type="ECO:0000256" key="6">
    <source>
        <dbReference type="RuleBase" id="RU003983"/>
    </source>
</evidence>
<keyword evidence="4 6" id="KW-0862">Zinc</keyword>
<keyword evidence="11" id="KW-1185">Reference proteome</keyword>
<feature type="signal peptide" evidence="8">
    <location>
        <begin position="1"/>
        <end position="19"/>
    </location>
</feature>
<evidence type="ECO:0000313" key="10">
    <source>
        <dbReference type="EMBL" id="NRS92996.1"/>
    </source>
</evidence>
<evidence type="ECO:0000256" key="3">
    <source>
        <dbReference type="ARBA" id="ARBA00022801"/>
    </source>
</evidence>
<keyword evidence="8" id="KW-0732">Signal</keyword>
<dbReference type="InterPro" id="IPR001915">
    <property type="entry name" value="Peptidase_M48"/>
</dbReference>
<feature type="compositionally biased region" description="Basic and acidic residues" evidence="7">
    <location>
        <begin position="235"/>
        <end position="258"/>
    </location>
</feature>
<reference evidence="10" key="1">
    <citation type="submission" date="2020-05" db="EMBL/GenBank/DDBJ databases">
        <title>Genomic Encyclopedia of Type Strains, Phase IV (KMG-V): Genome sequencing to study the core and pangenomes of soil and plant-associated prokaryotes.</title>
        <authorList>
            <person name="Whitman W."/>
        </authorList>
    </citation>
    <scope>NUCLEOTIDE SEQUENCE</scope>
    <source>
        <strain evidence="10">16F</strain>
    </source>
</reference>